<dbReference type="AlphaFoldDB" id="A0A8H9H677"/>
<organism evidence="1 2">
    <name type="scientific">Microbispora bryophytorum</name>
    <dbReference type="NCBI Taxonomy" id="1460882"/>
    <lineage>
        <taxon>Bacteria</taxon>
        <taxon>Bacillati</taxon>
        <taxon>Actinomycetota</taxon>
        <taxon>Actinomycetes</taxon>
        <taxon>Streptosporangiales</taxon>
        <taxon>Streptosporangiaceae</taxon>
        <taxon>Microbispora</taxon>
    </lineage>
</organism>
<comment type="caution">
    <text evidence="1">The sequence shown here is derived from an EMBL/GenBank/DDBJ whole genome shotgun (WGS) entry which is preliminary data.</text>
</comment>
<proteinExistence type="predicted"/>
<gene>
    <name evidence="1" type="ORF">GCM10011574_68010</name>
</gene>
<dbReference type="Proteomes" id="UP000653480">
    <property type="component" value="Unassembled WGS sequence"/>
</dbReference>
<accession>A0A8H9H677</accession>
<protein>
    <submittedName>
        <fullName evidence="1">Uncharacterized protein</fullName>
    </submittedName>
</protein>
<evidence type="ECO:0000313" key="2">
    <source>
        <dbReference type="Proteomes" id="UP000653480"/>
    </source>
</evidence>
<dbReference type="EMBL" id="BMMN01000021">
    <property type="protein sequence ID" value="GGO30956.1"/>
    <property type="molecule type" value="Genomic_DNA"/>
</dbReference>
<reference evidence="1" key="1">
    <citation type="journal article" date="2014" name="Int. J. Syst. Evol. Microbiol.">
        <title>Complete genome sequence of Corynebacterium casei LMG S-19264T (=DSM 44701T), isolated from a smear-ripened cheese.</title>
        <authorList>
            <consortium name="US DOE Joint Genome Institute (JGI-PGF)"/>
            <person name="Walter F."/>
            <person name="Albersmeier A."/>
            <person name="Kalinowski J."/>
            <person name="Ruckert C."/>
        </authorList>
    </citation>
    <scope>NUCLEOTIDE SEQUENCE</scope>
    <source>
        <strain evidence="1">CGMCC 4.7138</strain>
    </source>
</reference>
<name>A0A8H9H677_9ACTN</name>
<keyword evidence="2" id="KW-1185">Reference proteome</keyword>
<sequence>MESTRYEQNLAGHDGLAAAMAVASARARAAVPVSTPRERAIRDIATGVAAPVLVGYVIWLLRTAQDRHLHRLCFLSRDAQVFSEIATRLAPRLGIRLPMSYVYSSRRTWSLAASDPYGLEKADWLFNSFMRSNAADVCARLGLDIEKFTGTLAAAGASLSPSARADDPEQNAALRRFVAMPEVAEAMRPRIEQMRQLVRDYAIQEGIASGSTGLVDAGWTGRMIGALHSVLTSADLPAPQTFFWGHEPRASGWTDSEFITAYMYNTVAEPGVRWRVPDVPYIVETFCMADHAIVSGFSRTPESGRIEAVLEKSNAPVSAWGFDVYRAAIYAFCSALSLSHAGDDIRPVLSSLLYGFWITPTEEEAAAWGAYPYDSDPLGRATLPLARAFTEQELKPLLHGDGPFEQGNRAWLQGSLALSGPAGRQAGAILSPQYATLGSPATD</sequence>
<dbReference type="OrthoDB" id="9816564at2"/>
<dbReference type="RefSeq" id="WP_142575572.1">
    <property type="nucleotide sequence ID" value="NZ_BMMN01000021.1"/>
</dbReference>
<reference evidence="1" key="2">
    <citation type="submission" date="2020-09" db="EMBL/GenBank/DDBJ databases">
        <authorList>
            <person name="Sun Q."/>
            <person name="Zhou Y."/>
        </authorList>
    </citation>
    <scope>NUCLEOTIDE SEQUENCE</scope>
    <source>
        <strain evidence="1">CGMCC 4.7138</strain>
    </source>
</reference>
<evidence type="ECO:0000313" key="1">
    <source>
        <dbReference type="EMBL" id="GGO30956.1"/>
    </source>
</evidence>